<reference evidence="10" key="1">
    <citation type="submission" date="2020-11" db="EMBL/GenBank/DDBJ databases">
        <authorList>
            <person name="Tran Van P."/>
        </authorList>
    </citation>
    <scope>NUCLEOTIDE SEQUENCE</scope>
</reference>
<evidence type="ECO:0000256" key="6">
    <source>
        <dbReference type="ARBA" id="ARBA00022792"/>
    </source>
</evidence>
<keyword evidence="5" id="KW-0679">Respiratory chain</keyword>
<dbReference type="EMBL" id="OC006244">
    <property type="protein sequence ID" value="CAD7266006.1"/>
    <property type="molecule type" value="Genomic_DNA"/>
</dbReference>
<keyword evidence="4" id="KW-0813">Transport</keyword>
<keyword evidence="8" id="KW-0496">Mitochondrion</keyword>
<comment type="subcellular location">
    <subcellularLocation>
        <location evidence="1">Mitochondrion inner membrane</location>
        <topology evidence="1">Peripheral membrane protein</topology>
        <orientation evidence="1">Matrix side</orientation>
    </subcellularLocation>
</comment>
<name>A0A7R9G3T9_TIMSH</name>
<gene>
    <name evidence="10" type="ORF">TSIB3V08_LOCUS10033</name>
</gene>
<evidence type="ECO:0000256" key="4">
    <source>
        <dbReference type="ARBA" id="ARBA00022448"/>
    </source>
</evidence>
<dbReference type="Pfam" id="PF10249">
    <property type="entry name" value="NDUFB10"/>
    <property type="match status" value="1"/>
</dbReference>
<dbReference type="InterPro" id="IPR019377">
    <property type="entry name" value="NADH_UbQ_OxRdtase_su10"/>
</dbReference>
<evidence type="ECO:0000256" key="1">
    <source>
        <dbReference type="ARBA" id="ARBA00004443"/>
    </source>
</evidence>
<evidence type="ECO:0000256" key="3">
    <source>
        <dbReference type="ARBA" id="ARBA00014109"/>
    </source>
</evidence>
<dbReference type="PANTHER" id="PTHR13094:SF1">
    <property type="entry name" value="NADH DEHYDROGENASE [UBIQUINONE] 1 BETA SUBCOMPLEX SUBUNIT 10"/>
    <property type="match status" value="1"/>
</dbReference>
<evidence type="ECO:0000313" key="10">
    <source>
        <dbReference type="EMBL" id="CAD7266006.1"/>
    </source>
</evidence>
<dbReference type="GO" id="GO:0045271">
    <property type="term" value="C:respiratory chain complex I"/>
    <property type="evidence" value="ECO:0007669"/>
    <property type="project" value="UniProtKB-ARBA"/>
</dbReference>
<dbReference type="AlphaFoldDB" id="A0A7R9G3T9"/>
<organism evidence="10">
    <name type="scientific">Timema shepardi</name>
    <name type="common">Walking stick</name>
    <dbReference type="NCBI Taxonomy" id="629360"/>
    <lineage>
        <taxon>Eukaryota</taxon>
        <taxon>Metazoa</taxon>
        <taxon>Ecdysozoa</taxon>
        <taxon>Arthropoda</taxon>
        <taxon>Hexapoda</taxon>
        <taxon>Insecta</taxon>
        <taxon>Pterygota</taxon>
        <taxon>Neoptera</taxon>
        <taxon>Polyneoptera</taxon>
        <taxon>Phasmatodea</taxon>
        <taxon>Timematodea</taxon>
        <taxon>Timematoidea</taxon>
        <taxon>Timematidae</taxon>
        <taxon>Timema</taxon>
    </lineage>
</organism>
<evidence type="ECO:0000256" key="7">
    <source>
        <dbReference type="ARBA" id="ARBA00022982"/>
    </source>
</evidence>
<evidence type="ECO:0000256" key="9">
    <source>
        <dbReference type="ARBA" id="ARBA00023136"/>
    </source>
</evidence>
<keyword evidence="9" id="KW-0472">Membrane</keyword>
<proteinExistence type="inferred from homology"/>
<dbReference type="PANTHER" id="PTHR13094">
    <property type="entry name" value="NADH-UBIQUINONE OXIDOREDUCTASE PDSW SUBUNIT"/>
    <property type="match status" value="1"/>
</dbReference>
<protein>
    <recommendedName>
        <fullName evidence="3">NADH dehydrogenase [ubiquinone] 1 beta subcomplex subunit 10</fullName>
    </recommendedName>
</protein>
<keyword evidence="7" id="KW-0249">Electron transport</keyword>
<comment type="similarity">
    <text evidence="2">Belongs to the complex I NDUFB10 subunit family.</text>
</comment>
<keyword evidence="6" id="KW-0999">Mitochondrion inner membrane</keyword>
<dbReference type="InterPro" id="IPR039993">
    <property type="entry name" value="NDUFB10"/>
</dbReference>
<evidence type="ECO:0000256" key="2">
    <source>
        <dbReference type="ARBA" id="ARBA00008317"/>
    </source>
</evidence>
<evidence type="ECO:0000256" key="5">
    <source>
        <dbReference type="ARBA" id="ARBA00022660"/>
    </source>
</evidence>
<dbReference type="GO" id="GO:0005743">
    <property type="term" value="C:mitochondrial inner membrane"/>
    <property type="evidence" value="ECO:0007669"/>
    <property type="project" value="UniProtKB-SubCell"/>
</dbReference>
<evidence type="ECO:0000256" key="8">
    <source>
        <dbReference type="ARBA" id="ARBA00023128"/>
    </source>
</evidence>
<sequence length="284" mass="32311">MKVILDIGKVSSCSFTHPNIRLLQQTTVSQQADQGIVSGLLKRSFVVEVLVQRPKKIDEKIMTALIIRTILALFDKGAMVAVDKNGSHRDYQTTEVFLLLEVVNSTSKKEPAIIYATVGAFVGTMRLDASNGEVSRAALPELLSGTNYSNSFPTEKIVEPNQKTYSWYHQKFRRVPTIDECYTDDAVCYMEANEQFKRDKSVDSEILSILRQRFEDCVLYEAPDEKVKCKHLFDQYNDATDSWFTKYGDLGAYTNVKTAFMKQKHRMIWERRHGPVGSGMKTPL</sequence>
<accession>A0A7R9G3T9</accession>